<dbReference type="Proteomes" id="UP000477488">
    <property type="component" value="Unassembled WGS sequence"/>
</dbReference>
<keyword evidence="7" id="KW-1185">Reference proteome</keyword>
<evidence type="ECO:0000256" key="1">
    <source>
        <dbReference type="ARBA" id="ARBA00022553"/>
    </source>
</evidence>
<dbReference type="PANTHER" id="PTHR45339">
    <property type="entry name" value="HYBRID SIGNAL TRANSDUCTION HISTIDINE KINASE J"/>
    <property type="match status" value="1"/>
</dbReference>
<dbReference type="SUPFAM" id="SSF52172">
    <property type="entry name" value="CheY-like"/>
    <property type="match status" value="1"/>
</dbReference>
<organism evidence="6 7">
    <name type="scientific">Desulfovibrio porci</name>
    <dbReference type="NCBI Taxonomy" id="2605782"/>
    <lineage>
        <taxon>Bacteria</taxon>
        <taxon>Pseudomonadati</taxon>
        <taxon>Thermodesulfobacteriota</taxon>
        <taxon>Desulfovibrionia</taxon>
        <taxon>Desulfovibrionales</taxon>
        <taxon>Desulfovibrionaceae</taxon>
        <taxon>Desulfovibrio</taxon>
    </lineage>
</organism>
<dbReference type="InterPro" id="IPR001789">
    <property type="entry name" value="Sig_transdc_resp-reg_receiver"/>
</dbReference>
<keyword evidence="2" id="KW-0902">Two-component regulatory system</keyword>
<dbReference type="PROSITE" id="PS50110">
    <property type="entry name" value="RESPONSE_REGULATORY"/>
    <property type="match status" value="1"/>
</dbReference>
<dbReference type="EMBL" id="VUMH01000002">
    <property type="protein sequence ID" value="MSS27058.1"/>
    <property type="molecule type" value="Genomic_DNA"/>
</dbReference>
<dbReference type="PANTHER" id="PTHR45339:SF1">
    <property type="entry name" value="HYBRID SIGNAL TRANSDUCTION HISTIDINE KINASE J"/>
    <property type="match status" value="1"/>
</dbReference>
<evidence type="ECO:0000256" key="4">
    <source>
        <dbReference type="SAM" id="MobiDB-lite"/>
    </source>
</evidence>
<evidence type="ECO:0000313" key="7">
    <source>
        <dbReference type="Proteomes" id="UP000477488"/>
    </source>
</evidence>
<reference evidence="6 7" key="1">
    <citation type="submission" date="2019-09" db="EMBL/GenBank/DDBJ databases">
        <title>In-depth cultivation of the pig gut microbiome towards novel bacterial diversity and tailored functional studies.</title>
        <authorList>
            <person name="Wylensek D."/>
            <person name="Hitch T.C.A."/>
            <person name="Clavel T."/>
        </authorList>
    </citation>
    <scope>NUCLEOTIDE SEQUENCE [LARGE SCALE GENOMIC DNA]</scope>
    <source>
        <strain evidence="6 7">PG-178-WT-4</strain>
    </source>
</reference>
<sequence length="135" mass="15010">MDGFICKPLMKSNLLHILKECMAKTHHQQERDLPAVVAAYDFSGRRFLLVDDNALNREIAVALLTEVGGVVDEAEDGRQTVEIFAAAPEGLYDMIFMDMQNAGDGRAGSHPAHPRPGPRRRAGRPHCGHVRRRPE</sequence>
<dbReference type="GO" id="GO:0000160">
    <property type="term" value="P:phosphorelay signal transduction system"/>
    <property type="evidence" value="ECO:0007669"/>
    <property type="project" value="UniProtKB-KW"/>
</dbReference>
<evidence type="ECO:0000313" key="6">
    <source>
        <dbReference type="EMBL" id="MSS27058.1"/>
    </source>
</evidence>
<evidence type="ECO:0000256" key="3">
    <source>
        <dbReference type="PROSITE-ProRule" id="PRU00169"/>
    </source>
</evidence>
<dbReference type="InterPro" id="IPR011006">
    <property type="entry name" value="CheY-like_superfamily"/>
</dbReference>
<dbReference type="Gene3D" id="3.40.50.2300">
    <property type="match status" value="1"/>
</dbReference>
<feature type="compositionally biased region" description="Basic residues" evidence="4">
    <location>
        <begin position="112"/>
        <end position="135"/>
    </location>
</feature>
<evidence type="ECO:0000259" key="5">
    <source>
        <dbReference type="PROSITE" id="PS50110"/>
    </source>
</evidence>
<gene>
    <name evidence="6" type="ORF">FYJ44_03140</name>
</gene>
<keyword evidence="1 3" id="KW-0597">Phosphoprotein</keyword>
<feature type="domain" description="Response regulatory" evidence="5">
    <location>
        <begin position="46"/>
        <end position="135"/>
    </location>
</feature>
<dbReference type="AlphaFoldDB" id="A0A6L5XIW9"/>
<accession>A0A6L5XIW9</accession>
<proteinExistence type="predicted"/>
<name>A0A6L5XIW9_9BACT</name>
<comment type="caution">
    <text evidence="6">The sequence shown here is derived from an EMBL/GenBank/DDBJ whole genome shotgun (WGS) entry which is preliminary data.</text>
</comment>
<feature type="region of interest" description="Disordered" evidence="4">
    <location>
        <begin position="102"/>
        <end position="135"/>
    </location>
</feature>
<evidence type="ECO:0000256" key="2">
    <source>
        <dbReference type="ARBA" id="ARBA00023012"/>
    </source>
</evidence>
<protein>
    <submittedName>
        <fullName evidence="6">Response regulator</fullName>
    </submittedName>
</protein>
<feature type="modified residue" description="4-aspartylphosphate" evidence="3">
    <location>
        <position position="98"/>
    </location>
</feature>